<evidence type="ECO:0000313" key="2">
    <source>
        <dbReference type="EMBL" id="UOE27191.1"/>
    </source>
</evidence>
<feature type="transmembrane region" description="Helical" evidence="1">
    <location>
        <begin position="79"/>
        <end position="97"/>
    </location>
</feature>
<dbReference type="RefSeq" id="WP_243570037.1">
    <property type="nucleotide sequence ID" value="NZ_BAAARD010000002.1"/>
</dbReference>
<keyword evidence="1" id="KW-0812">Transmembrane</keyword>
<evidence type="ECO:0008006" key="4">
    <source>
        <dbReference type="Google" id="ProtNLM"/>
    </source>
</evidence>
<gene>
    <name evidence="2" type="ORF">MTP13_05245</name>
</gene>
<reference evidence="2 3" key="1">
    <citation type="submission" date="2022-03" db="EMBL/GenBank/DDBJ databases">
        <title>Agromyces sp. isolated from the gut of P. brevitarsis seulensis larvae.</title>
        <authorList>
            <person name="Won M."/>
            <person name="Kwon S.-W."/>
        </authorList>
    </citation>
    <scope>NUCLEOTIDE SEQUENCE [LARGE SCALE GENOMIC DNA]</scope>
    <source>
        <strain evidence="2 3">KACC 16215</strain>
    </source>
</reference>
<feature type="transmembrane region" description="Helical" evidence="1">
    <location>
        <begin position="25"/>
        <end position="46"/>
    </location>
</feature>
<dbReference type="Proteomes" id="UP000831304">
    <property type="component" value="Chromosome"/>
</dbReference>
<keyword evidence="1" id="KW-0472">Membrane</keyword>
<evidence type="ECO:0000256" key="1">
    <source>
        <dbReference type="SAM" id="Phobius"/>
    </source>
</evidence>
<evidence type="ECO:0000313" key="3">
    <source>
        <dbReference type="Proteomes" id="UP000831304"/>
    </source>
</evidence>
<name>A0ABY4AVI9_9MICO</name>
<sequence length="103" mass="10473">MGTLAIIPLILAGFPAESWWGLSLMIAMMLGGAAGAIGAFAVLIPINAVARVVVGACLAGMIALLEASLLQAPSSPWEWIAAGGITLGVAVGGFLDLRKRRES</sequence>
<protein>
    <recommendedName>
        <fullName evidence="4">Membrane transporter protein</fullName>
    </recommendedName>
</protein>
<organism evidence="2 3">
    <name type="scientific">Agromyces soli</name>
    <dbReference type="NCBI Taxonomy" id="659012"/>
    <lineage>
        <taxon>Bacteria</taxon>
        <taxon>Bacillati</taxon>
        <taxon>Actinomycetota</taxon>
        <taxon>Actinomycetes</taxon>
        <taxon>Micrococcales</taxon>
        <taxon>Microbacteriaceae</taxon>
        <taxon>Agromyces</taxon>
    </lineage>
</organism>
<accession>A0ABY4AVI9</accession>
<keyword evidence="1" id="KW-1133">Transmembrane helix</keyword>
<dbReference type="EMBL" id="CP094533">
    <property type="protein sequence ID" value="UOE27191.1"/>
    <property type="molecule type" value="Genomic_DNA"/>
</dbReference>
<feature type="transmembrane region" description="Helical" evidence="1">
    <location>
        <begin position="53"/>
        <end position="73"/>
    </location>
</feature>
<proteinExistence type="predicted"/>
<keyword evidence="3" id="KW-1185">Reference proteome</keyword>